<name>A0A562J3V2_9GAMM</name>
<gene>
    <name evidence="3" type="ORF">LX59_00453</name>
</gene>
<dbReference type="CDD" id="cd20736">
    <property type="entry name" value="PoNe_Nuclease"/>
    <property type="match status" value="1"/>
</dbReference>
<dbReference type="GO" id="GO:0003676">
    <property type="term" value="F:nucleic acid binding"/>
    <property type="evidence" value="ECO:0007669"/>
    <property type="project" value="InterPro"/>
</dbReference>
<protein>
    <recommendedName>
        <fullName evidence="2">UPF0102 protein LX59_00453</fullName>
    </recommendedName>
</protein>
<dbReference type="InterPro" id="IPR011856">
    <property type="entry name" value="tRNA_endonuc-like_dom_sf"/>
</dbReference>
<evidence type="ECO:0000256" key="2">
    <source>
        <dbReference type="HAMAP-Rule" id="MF_00048"/>
    </source>
</evidence>
<dbReference type="NCBIfam" id="NF009154">
    <property type="entry name" value="PRK12497.3-3"/>
    <property type="match status" value="1"/>
</dbReference>
<evidence type="ECO:0000313" key="4">
    <source>
        <dbReference type="Proteomes" id="UP000319627"/>
    </source>
</evidence>
<dbReference type="OrthoDB" id="9794876at2"/>
<dbReference type="NCBIfam" id="TIGR00252">
    <property type="entry name" value="YraN family protein"/>
    <property type="match status" value="1"/>
</dbReference>
<dbReference type="RefSeq" id="WP_144570196.1">
    <property type="nucleotide sequence ID" value="NZ_VLKG01000001.1"/>
</dbReference>
<dbReference type="SUPFAM" id="SSF52980">
    <property type="entry name" value="Restriction endonuclease-like"/>
    <property type="match status" value="1"/>
</dbReference>
<proteinExistence type="inferred from homology"/>
<dbReference type="InterPro" id="IPR003509">
    <property type="entry name" value="UPF0102_YraN-like"/>
</dbReference>
<keyword evidence="3" id="KW-0255">Endonuclease</keyword>
<dbReference type="Pfam" id="PF02021">
    <property type="entry name" value="UPF0102"/>
    <property type="match status" value="1"/>
</dbReference>
<dbReference type="AlphaFoldDB" id="A0A562J3V2"/>
<dbReference type="NCBIfam" id="NF009150">
    <property type="entry name" value="PRK12497.1-3"/>
    <property type="match status" value="1"/>
</dbReference>
<dbReference type="EMBL" id="VLKG01000001">
    <property type="protein sequence ID" value="TWH77535.1"/>
    <property type="molecule type" value="Genomic_DNA"/>
</dbReference>
<sequence length="122" mass="14023">MSTTSRTLGQLKEEQALDYLRAQGLQLVARNWSCRGGELDLILLHQQTLVFVEVRYRSRKDWGSALESITPRKQQRLITAAQAFLMSEPHWAHHPCRFDVLAIQSQAQGADHVEWVRHAFDA</sequence>
<evidence type="ECO:0000256" key="1">
    <source>
        <dbReference type="ARBA" id="ARBA00006738"/>
    </source>
</evidence>
<dbReference type="PANTHER" id="PTHR34039:SF1">
    <property type="entry name" value="UPF0102 PROTEIN YRAN"/>
    <property type="match status" value="1"/>
</dbReference>
<evidence type="ECO:0000313" key="3">
    <source>
        <dbReference type="EMBL" id="TWH77535.1"/>
    </source>
</evidence>
<comment type="caution">
    <text evidence="3">The sequence shown here is derived from an EMBL/GenBank/DDBJ whole genome shotgun (WGS) entry which is preliminary data.</text>
</comment>
<reference evidence="3 4" key="1">
    <citation type="submission" date="2019-07" db="EMBL/GenBank/DDBJ databases">
        <title>Genomic Encyclopedia of Type Strains, Phase I: the one thousand microbial genomes (KMG-I) project.</title>
        <authorList>
            <person name="Kyrpides N."/>
        </authorList>
    </citation>
    <scope>NUCLEOTIDE SEQUENCE [LARGE SCALE GENOMIC DNA]</scope>
    <source>
        <strain evidence="3 4">DSM 375</strain>
    </source>
</reference>
<dbReference type="GO" id="GO:0004519">
    <property type="term" value="F:endonuclease activity"/>
    <property type="evidence" value="ECO:0007669"/>
    <property type="project" value="UniProtKB-KW"/>
</dbReference>
<dbReference type="HAMAP" id="MF_00048">
    <property type="entry name" value="UPF0102"/>
    <property type="match status" value="1"/>
</dbReference>
<organism evidence="3 4">
    <name type="scientific">Azomonas agilis</name>
    <dbReference type="NCBI Taxonomy" id="116849"/>
    <lineage>
        <taxon>Bacteria</taxon>
        <taxon>Pseudomonadati</taxon>
        <taxon>Pseudomonadota</taxon>
        <taxon>Gammaproteobacteria</taxon>
        <taxon>Pseudomonadales</taxon>
        <taxon>Pseudomonadaceae</taxon>
        <taxon>Azomonas</taxon>
    </lineage>
</organism>
<dbReference type="Proteomes" id="UP000319627">
    <property type="component" value="Unassembled WGS sequence"/>
</dbReference>
<dbReference type="InterPro" id="IPR011335">
    <property type="entry name" value="Restrct_endonuc-II-like"/>
</dbReference>
<keyword evidence="3" id="KW-0540">Nuclease</keyword>
<keyword evidence="4" id="KW-1185">Reference proteome</keyword>
<dbReference type="Gene3D" id="3.40.1350.10">
    <property type="match status" value="1"/>
</dbReference>
<comment type="similarity">
    <text evidence="1 2">Belongs to the UPF0102 family.</text>
</comment>
<keyword evidence="3" id="KW-0378">Hydrolase</keyword>
<dbReference type="PANTHER" id="PTHR34039">
    <property type="entry name" value="UPF0102 PROTEIN YRAN"/>
    <property type="match status" value="1"/>
</dbReference>
<accession>A0A562J3V2</accession>